<dbReference type="EC" id="1.11.1.15" evidence="3"/>
<evidence type="ECO:0000313" key="3">
    <source>
        <dbReference type="EMBL" id="SME24372.1"/>
    </source>
</evidence>
<dbReference type="EMBL" id="FWZB01000040">
    <property type="protein sequence ID" value="SME24372.1"/>
    <property type="molecule type" value="Genomic_DNA"/>
</dbReference>
<evidence type="ECO:0000313" key="4">
    <source>
        <dbReference type="Proteomes" id="UP000194499"/>
    </source>
</evidence>
<dbReference type="Pfam" id="PF00578">
    <property type="entry name" value="AhpC-TSA"/>
    <property type="match status" value="1"/>
</dbReference>
<evidence type="ECO:0000256" key="1">
    <source>
        <dbReference type="ARBA" id="ARBA00023157"/>
    </source>
</evidence>
<dbReference type="PROSITE" id="PS51352">
    <property type="entry name" value="THIOREDOXIN_2"/>
    <property type="match status" value="1"/>
</dbReference>
<dbReference type="SUPFAM" id="SSF52833">
    <property type="entry name" value="Thioredoxin-like"/>
    <property type="match status" value="1"/>
</dbReference>
<gene>
    <name evidence="3" type="primary">bcp_2</name>
    <name evidence="3" type="ORF">BACERE00191_04142</name>
</gene>
<sequence>MTIFTLGKKVPNFILPEITGQEFSLETHLKESKGWKLIIFFRGAWCPVCVHDLKDLEESKGFFEGKNVHLITVSTDKLENLKKMALENNLSFPILSDESLVALKAYDVFYHGDDAPYEDHGTHGEPAYFLVDENGQLLYQQRQTSPFGRPTSTELRKIVQYIGKNLKSK</sequence>
<dbReference type="Gene3D" id="3.40.30.10">
    <property type="entry name" value="Glutaredoxin"/>
    <property type="match status" value="1"/>
</dbReference>
<keyword evidence="3" id="KW-0560">Oxidoreductase</keyword>
<accession>A0A1Y6A499</accession>
<dbReference type="InterPro" id="IPR050553">
    <property type="entry name" value="Thioredoxin_ResA/DsbE_sf"/>
</dbReference>
<dbReference type="PANTHER" id="PTHR42852:SF17">
    <property type="entry name" value="THIOREDOXIN-LIKE PROTEIN HI_1115"/>
    <property type="match status" value="1"/>
</dbReference>
<protein>
    <submittedName>
        <fullName evidence="3">Putative peroxiredoxin/MT2597</fullName>
        <ecNumber evidence="3">1.11.1.15</ecNumber>
    </submittedName>
</protein>
<proteinExistence type="predicted"/>
<organism evidence="3 4">
    <name type="scientific">Bacillus pacificus</name>
    <dbReference type="NCBI Taxonomy" id="2026187"/>
    <lineage>
        <taxon>Bacteria</taxon>
        <taxon>Bacillati</taxon>
        <taxon>Bacillota</taxon>
        <taxon>Bacilli</taxon>
        <taxon>Bacillales</taxon>
        <taxon>Bacillaceae</taxon>
        <taxon>Bacillus</taxon>
        <taxon>Bacillus cereus group</taxon>
    </lineage>
</organism>
<dbReference type="PANTHER" id="PTHR42852">
    <property type="entry name" value="THIOL:DISULFIDE INTERCHANGE PROTEIN DSBE"/>
    <property type="match status" value="1"/>
</dbReference>
<feature type="domain" description="Thioredoxin" evidence="2">
    <location>
        <begin position="4"/>
        <end position="164"/>
    </location>
</feature>
<dbReference type="InterPro" id="IPR000866">
    <property type="entry name" value="AhpC/TSA"/>
</dbReference>
<name>A0A1Y6A499_9BACI</name>
<dbReference type="Proteomes" id="UP000194499">
    <property type="component" value="Unassembled WGS sequence"/>
</dbReference>
<keyword evidence="3" id="KW-0575">Peroxidase</keyword>
<evidence type="ECO:0000259" key="2">
    <source>
        <dbReference type="PROSITE" id="PS51352"/>
    </source>
</evidence>
<dbReference type="InterPro" id="IPR036249">
    <property type="entry name" value="Thioredoxin-like_sf"/>
</dbReference>
<dbReference type="GO" id="GO:0004601">
    <property type="term" value="F:peroxidase activity"/>
    <property type="evidence" value="ECO:0007669"/>
    <property type="project" value="UniProtKB-KW"/>
</dbReference>
<dbReference type="AlphaFoldDB" id="A0A1Y6A499"/>
<accession>A0A3P1B1Z6</accession>
<keyword evidence="1" id="KW-1015">Disulfide bond</keyword>
<reference evidence="4" key="1">
    <citation type="submission" date="2017-04" db="EMBL/GenBank/DDBJ databases">
        <authorList>
            <person name="Criscuolo A."/>
        </authorList>
    </citation>
    <scope>NUCLEOTIDE SEQUENCE [LARGE SCALE GENOMIC DNA]</scope>
</reference>
<dbReference type="InterPro" id="IPR013766">
    <property type="entry name" value="Thioredoxin_domain"/>
</dbReference>
<dbReference type="RefSeq" id="WP_014893839.1">
    <property type="nucleotide sequence ID" value="NZ_CP093424.1"/>
</dbReference>